<accession>A0A346NLC6</accession>
<gene>
    <name evidence="1" type="ORF">D0Y50_08120</name>
</gene>
<protein>
    <recommendedName>
        <fullName evidence="3">Bacteriocin</fullName>
    </recommendedName>
</protein>
<dbReference type="Proteomes" id="UP000262073">
    <property type="component" value="Chromosome"/>
</dbReference>
<dbReference type="AlphaFoldDB" id="A0A346NLC6"/>
<sequence>MDLERRLAQQFAYLKDSDMNELNLDEILQISGGDCMSNWAVGGGITGGVIGGVAGFVGGFGFGAGAGITGGSSLGSAIGTIGGAYFCYP</sequence>
<dbReference type="KEGG" id="salm:D0Y50_08120"/>
<evidence type="ECO:0000313" key="1">
    <source>
        <dbReference type="EMBL" id="AXR06333.1"/>
    </source>
</evidence>
<evidence type="ECO:0000313" key="2">
    <source>
        <dbReference type="Proteomes" id="UP000262073"/>
    </source>
</evidence>
<name>A0A346NLC6_9ALTE</name>
<evidence type="ECO:0008006" key="3">
    <source>
        <dbReference type="Google" id="ProtNLM"/>
    </source>
</evidence>
<reference evidence="1 2" key="1">
    <citation type="submission" date="2018-08" db="EMBL/GenBank/DDBJ databases">
        <title>Salinimonas sediminis sp. nov., a piezophilic bacterium isolated from a deep-sea sediment sample from the New Britain Trench.</title>
        <authorList>
            <person name="Cao J."/>
        </authorList>
    </citation>
    <scope>NUCLEOTIDE SEQUENCE [LARGE SCALE GENOMIC DNA]</scope>
    <source>
        <strain evidence="1 2">N102</strain>
    </source>
</reference>
<dbReference type="EMBL" id="CP031769">
    <property type="protein sequence ID" value="AXR06333.1"/>
    <property type="molecule type" value="Genomic_DNA"/>
</dbReference>
<organism evidence="1 2">
    <name type="scientific">Salinimonas sediminis</name>
    <dbReference type="NCBI Taxonomy" id="2303538"/>
    <lineage>
        <taxon>Bacteria</taxon>
        <taxon>Pseudomonadati</taxon>
        <taxon>Pseudomonadota</taxon>
        <taxon>Gammaproteobacteria</taxon>
        <taxon>Alteromonadales</taxon>
        <taxon>Alteromonadaceae</taxon>
        <taxon>Alteromonas/Salinimonas group</taxon>
        <taxon>Salinimonas</taxon>
    </lineage>
</organism>
<proteinExistence type="predicted"/>
<keyword evidence="2" id="KW-1185">Reference proteome</keyword>